<gene>
    <name evidence="1" type="ORF">EVAR_85799_1</name>
</gene>
<evidence type="ECO:0000313" key="2">
    <source>
        <dbReference type="Proteomes" id="UP000299102"/>
    </source>
</evidence>
<dbReference type="EMBL" id="BGZK01000209">
    <property type="protein sequence ID" value="GBP28600.1"/>
    <property type="molecule type" value="Genomic_DNA"/>
</dbReference>
<evidence type="ECO:0000313" key="1">
    <source>
        <dbReference type="EMBL" id="GBP28600.1"/>
    </source>
</evidence>
<reference evidence="1 2" key="1">
    <citation type="journal article" date="2019" name="Commun. Biol.">
        <title>The bagworm genome reveals a unique fibroin gene that provides high tensile strength.</title>
        <authorList>
            <person name="Kono N."/>
            <person name="Nakamura H."/>
            <person name="Ohtoshi R."/>
            <person name="Tomita M."/>
            <person name="Numata K."/>
            <person name="Arakawa K."/>
        </authorList>
    </citation>
    <scope>NUCLEOTIDE SEQUENCE [LARGE SCALE GENOMIC DNA]</scope>
</reference>
<proteinExistence type="predicted"/>
<name>A0A4C1UQV1_EUMVA</name>
<accession>A0A4C1UQV1</accession>
<organism evidence="1 2">
    <name type="scientific">Eumeta variegata</name>
    <name type="common">Bagworm moth</name>
    <name type="synonym">Eumeta japonica</name>
    <dbReference type="NCBI Taxonomy" id="151549"/>
    <lineage>
        <taxon>Eukaryota</taxon>
        <taxon>Metazoa</taxon>
        <taxon>Ecdysozoa</taxon>
        <taxon>Arthropoda</taxon>
        <taxon>Hexapoda</taxon>
        <taxon>Insecta</taxon>
        <taxon>Pterygota</taxon>
        <taxon>Neoptera</taxon>
        <taxon>Endopterygota</taxon>
        <taxon>Lepidoptera</taxon>
        <taxon>Glossata</taxon>
        <taxon>Ditrysia</taxon>
        <taxon>Tineoidea</taxon>
        <taxon>Psychidae</taxon>
        <taxon>Oiketicinae</taxon>
        <taxon>Eumeta</taxon>
    </lineage>
</organism>
<dbReference type="AlphaFoldDB" id="A0A4C1UQV1"/>
<protein>
    <submittedName>
        <fullName evidence="1">Uncharacterized protein</fullName>
    </submittedName>
</protein>
<dbReference type="Proteomes" id="UP000299102">
    <property type="component" value="Unassembled WGS sequence"/>
</dbReference>
<keyword evidence="2" id="KW-1185">Reference proteome</keyword>
<comment type="caution">
    <text evidence="1">The sequence shown here is derived from an EMBL/GenBank/DDBJ whole genome shotgun (WGS) entry which is preliminary data.</text>
</comment>
<sequence length="194" mass="22251">MAARSRRIFADWTTQDIEREATLNGKISNIALAIYGRYHIIEREIPSNSPAKSRARHKTNTENYREHRTHILAEKYTSQRSLCSSTAGHRDHGVLAIAIELATACRSIVLVGTRLVHRYGHESVYQAHVALLRKECKVQGHAPSNVMYTIICAGECTIYKLQPFWYIRHNWIAEVICEARAEYVKSKFCPVHDF</sequence>